<accession>A0A9Q0NCJ2</accession>
<dbReference type="InterPro" id="IPR003961">
    <property type="entry name" value="FN3_dom"/>
</dbReference>
<dbReference type="OrthoDB" id="6159398at2759"/>
<dbReference type="AlphaFoldDB" id="A0A9Q0NCJ2"/>
<keyword evidence="2" id="KW-1185">Reference proteome</keyword>
<evidence type="ECO:0000313" key="1">
    <source>
        <dbReference type="EMBL" id="KAJ6647608.1"/>
    </source>
</evidence>
<comment type="caution">
    <text evidence="1">The sequence shown here is derived from an EMBL/GenBank/DDBJ whole genome shotgun (WGS) entry which is preliminary data.</text>
</comment>
<dbReference type="InterPro" id="IPR013783">
    <property type="entry name" value="Ig-like_fold"/>
</dbReference>
<name>A0A9Q0NCJ2_9DIPT</name>
<gene>
    <name evidence="1" type="ORF">Bhyg_02831</name>
</gene>
<dbReference type="EMBL" id="WJQU01000001">
    <property type="protein sequence ID" value="KAJ6647608.1"/>
    <property type="molecule type" value="Genomic_DNA"/>
</dbReference>
<dbReference type="Gene3D" id="2.60.40.10">
    <property type="entry name" value="Immunoglobulins"/>
    <property type="match status" value="1"/>
</dbReference>
<dbReference type="InterPro" id="IPR036116">
    <property type="entry name" value="FN3_sf"/>
</dbReference>
<sequence length="167" mass="19019">CVADNALGRTKKYIEISGRPGPAEFISPTFSGALEHYNLTWSVESIPPLDEVRLLYRRLMMNESYQHPGKWQDIILIPTVTRASGNHFVMTHVIRGLEHNSVYEAIVQAKNRYGWNEISDIHQFYTKGHDVLVDDMEYKMSSPSSFARIIKINAVVLLITLNGLVMI</sequence>
<feature type="non-terminal residue" evidence="1">
    <location>
        <position position="167"/>
    </location>
</feature>
<dbReference type="CDD" id="cd00063">
    <property type="entry name" value="FN3"/>
    <property type="match status" value="1"/>
</dbReference>
<feature type="non-terminal residue" evidence="1">
    <location>
        <position position="1"/>
    </location>
</feature>
<organism evidence="1 2">
    <name type="scientific">Pseudolycoriella hygida</name>
    <dbReference type="NCBI Taxonomy" id="35572"/>
    <lineage>
        <taxon>Eukaryota</taxon>
        <taxon>Metazoa</taxon>
        <taxon>Ecdysozoa</taxon>
        <taxon>Arthropoda</taxon>
        <taxon>Hexapoda</taxon>
        <taxon>Insecta</taxon>
        <taxon>Pterygota</taxon>
        <taxon>Neoptera</taxon>
        <taxon>Endopterygota</taxon>
        <taxon>Diptera</taxon>
        <taxon>Nematocera</taxon>
        <taxon>Sciaroidea</taxon>
        <taxon>Sciaridae</taxon>
        <taxon>Pseudolycoriella</taxon>
    </lineage>
</organism>
<proteinExistence type="predicted"/>
<dbReference type="Proteomes" id="UP001151699">
    <property type="component" value="Chromosome A"/>
</dbReference>
<protein>
    <submittedName>
        <fullName evidence="1">Uncharacterized protein</fullName>
    </submittedName>
</protein>
<dbReference type="SUPFAM" id="SSF49265">
    <property type="entry name" value="Fibronectin type III"/>
    <property type="match status" value="1"/>
</dbReference>
<evidence type="ECO:0000313" key="2">
    <source>
        <dbReference type="Proteomes" id="UP001151699"/>
    </source>
</evidence>
<reference evidence="1" key="1">
    <citation type="submission" date="2022-07" db="EMBL/GenBank/DDBJ databases">
        <authorList>
            <person name="Trinca V."/>
            <person name="Uliana J.V.C."/>
            <person name="Torres T.T."/>
            <person name="Ward R.J."/>
            <person name="Monesi N."/>
        </authorList>
    </citation>
    <scope>NUCLEOTIDE SEQUENCE</scope>
    <source>
        <strain evidence="1">HSMRA1968</strain>
        <tissue evidence="1">Whole embryos</tissue>
    </source>
</reference>